<name>A0A1S0TJU1_LOALO</name>
<dbReference type="CTD" id="9950713"/>
<dbReference type="GeneID" id="9950713"/>
<protein>
    <submittedName>
        <fullName evidence="2">Uncharacterized protein</fullName>
    </submittedName>
</protein>
<accession>A0A1S0TJU1</accession>
<evidence type="ECO:0000256" key="1">
    <source>
        <dbReference type="SAM" id="MobiDB-lite"/>
    </source>
</evidence>
<dbReference type="KEGG" id="loa:LOAG_13242"/>
<reference evidence="2" key="1">
    <citation type="submission" date="2012-04" db="EMBL/GenBank/DDBJ databases">
        <title>The Genome Sequence of Loa loa.</title>
        <authorList>
            <consortium name="The Broad Institute Genome Sequencing Platform"/>
            <consortium name="Broad Institute Genome Sequencing Center for Infectious Disease"/>
            <person name="Nutman T.B."/>
            <person name="Fink D.L."/>
            <person name="Russ C."/>
            <person name="Young S."/>
            <person name="Zeng Q."/>
            <person name="Gargeya S."/>
            <person name="Alvarado L."/>
            <person name="Berlin A."/>
            <person name="Chapman S.B."/>
            <person name="Chen Z."/>
            <person name="Freedman E."/>
            <person name="Gellesch M."/>
            <person name="Goldberg J."/>
            <person name="Griggs A."/>
            <person name="Gujja S."/>
            <person name="Heilman E.R."/>
            <person name="Heiman D."/>
            <person name="Howarth C."/>
            <person name="Mehta T."/>
            <person name="Neiman D."/>
            <person name="Pearson M."/>
            <person name="Roberts A."/>
            <person name="Saif S."/>
            <person name="Shea T."/>
            <person name="Shenoy N."/>
            <person name="Sisk P."/>
            <person name="Stolte C."/>
            <person name="Sykes S."/>
            <person name="White J."/>
            <person name="Yandava C."/>
            <person name="Haas B."/>
            <person name="Henn M.R."/>
            <person name="Nusbaum C."/>
            <person name="Birren B."/>
        </authorList>
    </citation>
    <scope>NUCLEOTIDE SEQUENCE [LARGE SCALE GENOMIC DNA]</scope>
</reference>
<dbReference type="InParanoid" id="A0A1S0TJU1"/>
<sequence>SLEQLECDATLLPNHSLLPTNKTTKRYFHDKKFGAISETNTSGNGQVAKEKLGKLLKEIKDMHLTISRLMIISKRIKARIRGQKNYPKKKTSLHTGLVELTNKE</sequence>
<evidence type="ECO:0000313" key="2">
    <source>
        <dbReference type="EMBL" id="EFO15270.1"/>
    </source>
</evidence>
<proteinExistence type="predicted"/>
<gene>
    <name evidence="2" type="ORF">LOAG_13242</name>
</gene>
<organism evidence="2">
    <name type="scientific">Loa loa</name>
    <name type="common">Eye worm</name>
    <name type="synonym">Filaria loa</name>
    <dbReference type="NCBI Taxonomy" id="7209"/>
    <lineage>
        <taxon>Eukaryota</taxon>
        <taxon>Metazoa</taxon>
        <taxon>Ecdysozoa</taxon>
        <taxon>Nematoda</taxon>
        <taxon>Chromadorea</taxon>
        <taxon>Rhabditida</taxon>
        <taxon>Spirurina</taxon>
        <taxon>Spiruromorpha</taxon>
        <taxon>Filarioidea</taxon>
        <taxon>Onchocercidae</taxon>
        <taxon>Loa</taxon>
    </lineage>
</organism>
<dbReference type="EMBL" id="JH713046">
    <property type="protein sequence ID" value="EFO15270.1"/>
    <property type="molecule type" value="Genomic_DNA"/>
</dbReference>
<feature type="non-terminal residue" evidence="2">
    <location>
        <position position="1"/>
    </location>
</feature>
<dbReference type="RefSeq" id="XP_003148799.1">
    <property type="nucleotide sequence ID" value="XM_003148751.1"/>
</dbReference>
<dbReference type="AlphaFoldDB" id="A0A1S0TJU1"/>
<feature type="region of interest" description="Disordered" evidence="1">
    <location>
        <begin position="85"/>
        <end position="104"/>
    </location>
</feature>